<gene>
    <name evidence="1" type="ORF">B0T20DRAFT_119838</name>
</gene>
<accession>A0AAE0PKQ5</accession>
<reference evidence="1" key="2">
    <citation type="submission" date="2023-07" db="EMBL/GenBank/DDBJ databases">
        <authorList>
            <consortium name="Lawrence Berkeley National Laboratory"/>
            <person name="Haridas S."/>
            <person name="Hensen N."/>
            <person name="Bonometti L."/>
            <person name="Westerberg I."/>
            <person name="Brannstrom I.O."/>
            <person name="Guillou S."/>
            <person name="Cros-Aarteil S."/>
            <person name="Calhoun S."/>
            <person name="Kuo A."/>
            <person name="Mondo S."/>
            <person name="Pangilinan J."/>
            <person name="Riley R."/>
            <person name="LaButti K."/>
            <person name="Andreopoulos B."/>
            <person name="Lipzen A."/>
            <person name="Chen C."/>
            <person name="Yanf M."/>
            <person name="Daum C."/>
            <person name="Ng V."/>
            <person name="Clum A."/>
            <person name="Steindorff A."/>
            <person name="Ohm R."/>
            <person name="Martin F."/>
            <person name="Silar P."/>
            <person name="Natvig D."/>
            <person name="Lalanne C."/>
            <person name="Gautier V."/>
            <person name="Ament-velasquez S.L."/>
            <person name="Kruys A."/>
            <person name="Hutchinson M.I."/>
            <person name="Powell A.J."/>
            <person name="Barry K."/>
            <person name="Miller A.N."/>
            <person name="Grigoriev I.V."/>
            <person name="Debuchy R."/>
            <person name="Gladieux P."/>
            <person name="Thoren M.H."/>
            <person name="Johannesson H."/>
        </authorList>
    </citation>
    <scope>NUCLEOTIDE SEQUENCE</scope>
    <source>
        <strain evidence="1">FGSC 1904</strain>
    </source>
</reference>
<comment type="caution">
    <text evidence="1">The sequence shown here is derived from an EMBL/GenBank/DDBJ whole genome shotgun (WGS) entry which is preliminary data.</text>
</comment>
<dbReference type="Proteomes" id="UP001281003">
    <property type="component" value="Unassembled WGS sequence"/>
</dbReference>
<keyword evidence="2" id="KW-1185">Reference proteome</keyword>
<sequence>MIGLEFTIEGPLEVCTYICMVWYLTVVLSRPRPKRCLLLNPFLSSLLHLLKVSSGIQSVYKPYLGNTGGAFTGLAAPGEGTLKVPFPYSYALFTSSRYPWGTGGPRYQMKGAGRELSTSLPHHSRMFTKPIHPALPCSQLLGLPLGTKSFIGSDSRISTSTTSILGIVLFARNLQLCYISLHTRRVQNNS</sequence>
<protein>
    <submittedName>
        <fullName evidence="1">Uncharacterized protein</fullName>
    </submittedName>
</protein>
<name>A0AAE0PKQ5_SORBR</name>
<dbReference type="EMBL" id="JAUTDP010000002">
    <property type="protein sequence ID" value="KAK3401659.1"/>
    <property type="molecule type" value="Genomic_DNA"/>
</dbReference>
<evidence type="ECO:0000313" key="1">
    <source>
        <dbReference type="EMBL" id="KAK3401659.1"/>
    </source>
</evidence>
<dbReference type="AlphaFoldDB" id="A0AAE0PKQ5"/>
<organism evidence="1 2">
    <name type="scientific">Sordaria brevicollis</name>
    <dbReference type="NCBI Taxonomy" id="83679"/>
    <lineage>
        <taxon>Eukaryota</taxon>
        <taxon>Fungi</taxon>
        <taxon>Dikarya</taxon>
        <taxon>Ascomycota</taxon>
        <taxon>Pezizomycotina</taxon>
        <taxon>Sordariomycetes</taxon>
        <taxon>Sordariomycetidae</taxon>
        <taxon>Sordariales</taxon>
        <taxon>Sordariaceae</taxon>
        <taxon>Sordaria</taxon>
    </lineage>
</organism>
<reference evidence="1" key="1">
    <citation type="journal article" date="2023" name="Mol. Phylogenet. Evol.">
        <title>Genome-scale phylogeny and comparative genomics of the fungal order Sordariales.</title>
        <authorList>
            <person name="Hensen N."/>
            <person name="Bonometti L."/>
            <person name="Westerberg I."/>
            <person name="Brannstrom I.O."/>
            <person name="Guillou S."/>
            <person name="Cros-Aarteil S."/>
            <person name="Calhoun S."/>
            <person name="Haridas S."/>
            <person name="Kuo A."/>
            <person name="Mondo S."/>
            <person name="Pangilinan J."/>
            <person name="Riley R."/>
            <person name="LaButti K."/>
            <person name="Andreopoulos B."/>
            <person name="Lipzen A."/>
            <person name="Chen C."/>
            <person name="Yan M."/>
            <person name="Daum C."/>
            <person name="Ng V."/>
            <person name="Clum A."/>
            <person name="Steindorff A."/>
            <person name="Ohm R.A."/>
            <person name="Martin F."/>
            <person name="Silar P."/>
            <person name="Natvig D.O."/>
            <person name="Lalanne C."/>
            <person name="Gautier V."/>
            <person name="Ament-Velasquez S.L."/>
            <person name="Kruys A."/>
            <person name="Hutchinson M.I."/>
            <person name="Powell A.J."/>
            <person name="Barry K."/>
            <person name="Miller A.N."/>
            <person name="Grigoriev I.V."/>
            <person name="Debuchy R."/>
            <person name="Gladieux P."/>
            <person name="Hiltunen Thoren M."/>
            <person name="Johannesson H."/>
        </authorList>
    </citation>
    <scope>NUCLEOTIDE SEQUENCE</scope>
    <source>
        <strain evidence="1">FGSC 1904</strain>
    </source>
</reference>
<proteinExistence type="predicted"/>
<evidence type="ECO:0000313" key="2">
    <source>
        <dbReference type="Proteomes" id="UP001281003"/>
    </source>
</evidence>